<accession>Q6TMN7</accession>
<protein>
    <submittedName>
        <fullName evidence="2">Uncharacterized protein</fullName>
    </submittedName>
</protein>
<proteinExistence type="predicted"/>
<gene>
    <name evidence="2" type="ORF">pSCL2.8.25.1</name>
</gene>
<feature type="compositionally biased region" description="Polar residues" evidence="1">
    <location>
        <begin position="1"/>
        <end position="27"/>
    </location>
</feature>
<evidence type="ECO:0000313" key="2">
    <source>
        <dbReference type="EMBL" id="AAQ93586.1"/>
    </source>
</evidence>
<feature type="region of interest" description="Disordered" evidence="1">
    <location>
        <begin position="1"/>
        <end position="99"/>
    </location>
</feature>
<sequence>MDAFSSLTTPIGQSRQRRTVQPMTSGNRQRRDGSSKRVQLTSGDHSGPRNKKGKRPRVAKVDRAQRKAATSRAWKELFDRLSEVKQREQARQRGNRRTR</sequence>
<dbReference type="AlphaFoldDB" id="Q6TMN7"/>
<feature type="compositionally biased region" description="Basic residues" evidence="1">
    <location>
        <begin position="48"/>
        <end position="58"/>
    </location>
</feature>
<evidence type="ECO:0000256" key="1">
    <source>
        <dbReference type="SAM" id="MobiDB-lite"/>
    </source>
</evidence>
<organism evidence="2">
    <name type="scientific">Streptomyces clavuligerus</name>
    <dbReference type="NCBI Taxonomy" id="1901"/>
    <lineage>
        <taxon>Bacteria</taxon>
        <taxon>Bacillati</taxon>
        <taxon>Actinomycetota</taxon>
        <taxon>Actinomycetes</taxon>
        <taxon>Kitasatosporales</taxon>
        <taxon>Streptomycetaceae</taxon>
        <taxon>Streptomyces</taxon>
    </lineage>
</organism>
<geneLocation type="plasmid" evidence="2">
    <name>pSCL2</name>
</geneLocation>
<reference evidence="2" key="1">
    <citation type="submission" date="2003-09" db="EMBL/GenBank/DDBJ databases">
        <title>Characterization of pSCL2, a giant linear plasmid in Streptomyces clavuligerus.</title>
        <authorList>
            <person name="Wu W."/>
            <person name="Roy K.L."/>
        </authorList>
    </citation>
    <scope>NUCLEOTIDE SEQUENCE</scope>
    <source>
        <plasmid evidence="2">pSCL2</plasmid>
    </source>
</reference>
<keyword evidence="2" id="KW-0614">Plasmid</keyword>
<dbReference type="EMBL" id="AH013300">
    <property type="protein sequence ID" value="AAQ93586.1"/>
    <property type="molecule type" value="Genomic_DNA"/>
</dbReference>
<feature type="compositionally biased region" description="Basic and acidic residues" evidence="1">
    <location>
        <begin position="73"/>
        <end position="91"/>
    </location>
</feature>
<name>Q6TMN7_STRCL</name>